<protein>
    <submittedName>
        <fullName evidence="2">Uncharacterized protein</fullName>
    </submittedName>
</protein>
<dbReference type="Proteomes" id="UP000295444">
    <property type="component" value="Unassembled WGS sequence"/>
</dbReference>
<comment type="caution">
    <text evidence="2">The sequence shown here is derived from an EMBL/GenBank/DDBJ whole genome shotgun (WGS) entry which is preliminary data.</text>
</comment>
<feature type="compositionally biased region" description="Polar residues" evidence="1">
    <location>
        <begin position="441"/>
        <end position="450"/>
    </location>
</feature>
<evidence type="ECO:0000313" key="2">
    <source>
        <dbReference type="EMBL" id="TDP96763.1"/>
    </source>
</evidence>
<gene>
    <name evidence="2" type="ORF">EV186_104751</name>
</gene>
<name>A0A4R6SB43_LABRH</name>
<dbReference type="EMBL" id="SNXZ01000004">
    <property type="protein sequence ID" value="TDP96763.1"/>
    <property type="molecule type" value="Genomic_DNA"/>
</dbReference>
<dbReference type="RefSeq" id="WP_133852070.1">
    <property type="nucleotide sequence ID" value="NZ_SNXZ01000004.1"/>
</dbReference>
<feature type="compositionally biased region" description="Low complexity" evidence="1">
    <location>
        <begin position="85"/>
        <end position="104"/>
    </location>
</feature>
<sequence length="470" mass="50141">MSTPLHPVSGGVKRPLDAGAAPAEGEPPPKRRKLAVAEPFAGVVPDGMIDDVDRFAADILQQVEAAKDADSDSEDPRQAYQRAEGPSGPRAGAAPAPTGVTAKTGKVKGVSRAAVMRIVEEHLEVEGTGWQSKGKWTETGIASGPAPKSAVRDLQLATQLAQTLISALELDGVDTQEIEVMFVNDRMFVSANEDAVVGTLAGTTLQSWFFKVEQHLQDNGINANFERKIAKAMQVCLAVNNRDDDEENGKLRLAEIAACCTLWPGQRDTVLAALHALTNAGLAIVDGGRPPRAAGLLTDPRYAGRIIAVRPNATTVNPKSHAEQNLALTLALSRYAGTAAIAGGKRPCTVCFLSLCVTRSHAQVAHLRFNEHAGGYWDGSTETGLYDIVAALKLSLDDVRAVMADNEVTEQYVTNLNLGAPPREALDDLVDVVRHKEMATDTATQSQSPEHQWYEPDEPVDSGSQNTDPP</sequence>
<dbReference type="OrthoDB" id="9153660at2"/>
<reference evidence="2 3" key="1">
    <citation type="submission" date="2019-03" db="EMBL/GenBank/DDBJ databases">
        <title>Genomic Encyclopedia of Type Strains, Phase IV (KMG-IV): sequencing the most valuable type-strain genomes for metagenomic binning, comparative biology and taxonomic classification.</title>
        <authorList>
            <person name="Goeker M."/>
        </authorList>
    </citation>
    <scope>NUCLEOTIDE SEQUENCE [LARGE SCALE GENOMIC DNA]</scope>
    <source>
        <strain evidence="2 3">DSM 45361</strain>
    </source>
</reference>
<feature type="compositionally biased region" description="Basic and acidic residues" evidence="1">
    <location>
        <begin position="65"/>
        <end position="77"/>
    </location>
</feature>
<dbReference type="AlphaFoldDB" id="A0A4R6SB43"/>
<keyword evidence="3" id="KW-1185">Reference proteome</keyword>
<evidence type="ECO:0000313" key="3">
    <source>
        <dbReference type="Proteomes" id="UP000295444"/>
    </source>
</evidence>
<feature type="region of interest" description="Disordered" evidence="1">
    <location>
        <begin position="1"/>
        <end position="34"/>
    </location>
</feature>
<feature type="region of interest" description="Disordered" evidence="1">
    <location>
        <begin position="436"/>
        <end position="470"/>
    </location>
</feature>
<accession>A0A4R6SB43</accession>
<feature type="region of interest" description="Disordered" evidence="1">
    <location>
        <begin position="63"/>
        <end position="106"/>
    </location>
</feature>
<proteinExistence type="predicted"/>
<evidence type="ECO:0000256" key="1">
    <source>
        <dbReference type="SAM" id="MobiDB-lite"/>
    </source>
</evidence>
<organism evidence="2 3">
    <name type="scientific">Labedaea rhizosphaerae</name>
    <dbReference type="NCBI Taxonomy" id="598644"/>
    <lineage>
        <taxon>Bacteria</taxon>
        <taxon>Bacillati</taxon>
        <taxon>Actinomycetota</taxon>
        <taxon>Actinomycetes</taxon>
        <taxon>Pseudonocardiales</taxon>
        <taxon>Pseudonocardiaceae</taxon>
        <taxon>Labedaea</taxon>
    </lineage>
</organism>